<keyword evidence="2 6" id="KW-0288">FMN</keyword>
<dbReference type="NCBIfam" id="TIGR03860">
    <property type="entry name" value="FMN_nitrolo"/>
    <property type="match status" value="1"/>
</dbReference>
<name>A0A844H845_9RHOB</name>
<evidence type="ECO:0000256" key="2">
    <source>
        <dbReference type="ARBA" id="ARBA00022643"/>
    </source>
</evidence>
<dbReference type="InterPro" id="IPR036661">
    <property type="entry name" value="Luciferase-like_sf"/>
</dbReference>
<evidence type="ECO:0000313" key="8">
    <source>
        <dbReference type="EMBL" id="MTH35954.1"/>
    </source>
</evidence>
<evidence type="ECO:0000256" key="5">
    <source>
        <dbReference type="ARBA" id="ARBA00033748"/>
    </source>
</evidence>
<gene>
    <name evidence="8" type="ORF">GL279_15210</name>
</gene>
<sequence length="431" mass="47346">MSNPRQMHLNIFLRAFGGHMGAGRLPGVNPYDTVDPDYHIRFAQRAEAARFDAIFTASASGFLEDIRRTTFFGLDTTALQSALAMVTRQIGLISTVSTTFTEPFVTARQLATLDHLSKGRAGWNIVTSSGDAEAQNFGQDRILAHELRYARAAEFLEVTQKLWDSWDADAFEKSAARGVIADPEFVREIHHAGEWFRVKGPAILPRPPQGRPLLVQAGSSSDGTAFAARNVDAVFTNQADLAGSRAFYAWIKAEAEGFGRDPASLKVLPGLIPIVAATEAEAREKKDQLDALIPRDYQLDVLRHSLGLNIDGLRDTDPLPPFPAVESVNSRKGRFLMLKQLLDTPGITLGEAIRRLNGLNHTAAVVGTPAQVADEMEHWFTTGAADGFNISAPSYPWGFEAICDLLIPELQRRGLFRRDYAESTLRARFAA</sequence>
<dbReference type="RefSeq" id="WP_155065482.1">
    <property type="nucleotide sequence ID" value="NZ_WMIF01000025.1"/>
</dbReference>
<dbReference type="Pfam" id="PF00296">
    <property type="entry name" value="Bac_luciferase"/>
    <property type="match status" value="1"/>
</dbReference>
<evidence type="ECO:0000259" key="7">
    <source>
        <dbReference type="Pfam" id="PF00296"/>
    </source>
</evidence>
<accession>A0A844H845</accession>
<evidence type="ECO:0000313" key="9">
    <source>
        <dbReference type="Proteomes" id="UP000442533"/>
    </source>
</evidence>
<keyword evidence="9" id="KW-1185">Reference proteome</keyword>
<feature type="binding site" evidence="6">
    <location>
        <position position="219"/>
    </location>
    <ligand>
        <name>FMN</name>
        <dbReference type="ChEBI" id="CHEBI:58210"/>
    </ligand>
</feature>
<evidence type="ECO:0000256" key="1">
    <source>
        <dbReference type="ARBA" id="ARBA00022630"/>
    </source>
</evidence>
<dbReference type="AlphaFoldDB" id="A0A844H845"/>
<keyword evidence="1 6" id="KW-0285">Flavoprotein</keyword>
<organism evidence="8 9">
    <name type="scientific">Paracoccus limosus</name>
    <dbReference type="NCBI Taxonomy" id="913252"/>
    <lineage>
        <taxon>Bacteria</taxon>
        <taxon>Pseudomonadati</taxon>
        <taxon>Pseudomonadota</taxon>
        <taxon>Alphaproteobacteria</taxon>
        <taxon>Rhodobacterales</taxon>
        <taxon>Paracoccaceae</taxon>
        <taxon>Paracoccus</taxon>
    </lineage>
</organism>
<proteinExistence type="inferred from homology"/>
<dbReference type="Proteomes" id="UP000442533">
    <property type="component" value="Unassembled WGS sequence"/>
</dbReference>
<dbReference type="InterPro" id="IPR011251">
    <property type="entry name" value="Luciferase-like_dom"/>
</dbReference>
<protein>
    <submittedName>
        <fullName evidence="8">NtaA/DmoA family FMN-dependent monooxygenase</fullName>
        <ecNumber evidence="8">1.14.-.-</ecNumber>
    </submittedName>
</protein>
<dbReference type="GO" id="GO:0016705">
    <property type="term" value="F:oxidoreductase activity, acting on paired donors, with incorporation or reduction of molecular oxygen"/>
    <property type="evidence" value="ECO:0007669"/>
    <property type="project" value="InterPro"/>
</dbReference>
<dbReference type="PANTHER" id="PTHR30011:SF16">
    <property type="entry name" value="C2H2 FINGER DOMAIN TRANSCRIPTION FACTOR (EUROFUNG)-RELATED"/>
    <property type="match status" value="1"/>
</dbReference>
<dbReference type="SUPFAM" id="SSF51679">
    <property type="entry name" value="Bacterial luciferase-like"/>
    <property type="match status" value="1"/>
</dbReference>
<feature type="binding site" evidence="6">
    <location>
        <position position="145"/>
    </location>
    <ligand>
        <name>FMN</name>
        <dbReference type="ChEBI" id="CHEBI:58210"/>
    </ligand>
</feature>
<dbReference type="EC" id="1.14.-.-" evidence="8"/>
<feature type="binding site" evidence="6">
    <location>
        <position position="95"/>
    </location>
    <ligand>
        <name>FMN</name>
        <dbReference type="ChEBI" id="CHEBI:58210"/>
    </ligand>
</feature>
<evidence type="ECO:0000256" key="4">
    <source>
        <dbReference type="ARBA" id="ARBA00023033"/>
    </source>
</evidence>
<dbReference type="Gene3D" id="3.20.20.30">
    <property type="entry name" value="Luciferase-like domain"/>
    <property type="match status" value="1"/>
</dbReference>
<evidence type="ECO:0000256" key="6">
    <source>
        <dbReference type="PIRSR" id="PIRSR000337-1"/>
    </source>
</evidence>
<evidence type="ECO:0000256" key="3">
    <source>
        <dbReference type="ARBA" id="ARBA00023002"/>
    </source>
</evidence>
<dbReference type="PANTHER" id="PTHR30011">
    <property type="entry name" value="ALKANESULFONATE MONOOXYGENASE-RELATED"/>
    <property type="match status" value="1"/>
</dbReference>
<feature type="binding site" evidence="6">
    <location>
        <position position="220"/>
    </location>
    <ligand>
        <name>FMN</name>
        <dbReference type="ChEBI" id="CHEBI:58210"/>
    </ligand>
</feature>
<dbReference type="InterPro" id="IPR016215">
    <property type="entry name" value="NTA_MOA"/>
</dbReference>
<reference evidence="8 9" key="1">
    <citation type="submission" date="2019-11" db="EMBL/GenBank/DDBJ databases">
        <authorList>
            <person name="Dong K."/>
        </authorList>
    </citation>
    <scope>NUCLEOTIDE SEQUENCE [LARGE SCALE GENOMIC DNA]</scope>
    <source>
        <strain evidence="8 9">JCM 17370</strain>
    </source>
</reference>
<feature type="binding site" evidence="6">
    <location>
        <position position="149"/>
    </location>
    <ligand>
        <name>FMN</name>
        <dbReference type="ChEBI" id="CHEBI:58210"/>
    </ligand>
</feature>
<comment type="caution">
    <text evidence="8">The sequence shown here is derived from an EMBL/GenBank/DDBJ whole genome shotgun (WGS) entry which is preliminary data.</text>
</comment>
<keyword evidence="3 8" id="KW-0560">Oxidoreductase</keyword>
<feature type="domain" description="Luciferase-like" evidence="7">
    <location>
        <begin position="28"/>
        <end position="384"/>
    </location>
</feature>
<keyword evidence="4 8" id="KW-0503">Monooxygenase</keyword>
<dbReference type="PIRSF" id="PIRSF000337">
    <property type="entry name" value="NTA_MOA"/>
    <property type="match status" value="1"/>
</dbReference>
<dbReference type="EMBL" id="WMIF01000025">
    <property type="protein sequence ID" value="MTH35954.1"/>
    <property type="molecule type" value="Genomic_DNA"/>
</dbReference>
<dbReference type="InterPro" id="IPR051260">
    <property type="entry name" value="Diverse_substr_monoxygenases"/>
</dbReference>
<comment type="similarity">
    <text evidence="5">Belongs to the NtaA/SnaA/DszA monooxygenase family.</text>
</comment>
<dbReference type="CDD" id="cd01095">
    <property type="entry name" value="Nitrilotriacetate_monoxgenase"/>
    <property type="match status" value="1"/>
</dbReference>
<dbReference type="GO" id="GO:0004497">
    <property type="term" value="F:monooxygenase activity"/>
    <property type="evidence" value="ECO:0007669"/>
    <property type="project" value="UniProtKB-KW"/>
</dbReference>
<dbReference type="OrthoDB" id="9779442at2"/>